<comment type="caution">
    <text evidence="2">The sequence shown here is derived from an EMBL/GenBank/DDBJ whole genome shotgun (WGS) entry which is preliminary data.</text>
</comment>
<name>A0A4Y2UV99_ARAVE</name>
<dbReference type="Proteomes" id="UP000499080">
    <property type="component" value="Unassembled WGS sequence"/>
</dbReference>
<reference evidence="2 3" key="1">
    <citation type="journal article" date="2019" name="Sci. Rep.">
        <title>Orb-weaving spider Araneus ventricosus genome elucidates the spidroin gene catalogue.</title>
        <authorList>
            <person name="Kono N."/>
            <person name="Nakamura H."/>
            <person name="Ohtoshi R."/>
            <person name="Moran D.A.P."/>
            <person name="Shinohara A."/>
            <person name="Yoshida Y."/>
            <person name="Fujiwara M."/>
            <person name="Mori M."/>
            <person name="Tomita M."/>
            <person name="Arakawa K."/>
        </authorList>
    </citation>
    <scope>NUCLEOTIDE SEQUENCE [LARGE SCALE GENOMIC DNA]</scope>
</reference>
<gene>
    <name evidence="2" type="ORF">AVEN_255725_1</name>
</gene>
<keyword evidence="3" id="KW-1185">Reference proteome</keyword>
<evidence type="ECO:0000313" key="3">
    <source>
        <dbReference type="Proteomes" id="UP000499080"/>
    </source>
</evidence>
<protein>
    <submittedName>
        <fullName evidence="2">Uncharacterized protein</fullName>
    </submittedName>
</protein>
<organism evidence="2 3">
    <name type="scientific">Araneus ventricosus</name>
    <name type="common">Orbweaver spider</name>
    <name type="synonym">Epeira ventricosa</name>
    <dbReference type="NCBI Taxonomy" id="182803"/>
    <lineage>
        <taxon>Eukaryota</taxon>
        <taxon>Metazoa</taxon>
        <taxon>Ecdysozoa</taxon>
        <taxon>Arthropoda</taxon>
        <taxon>Chelicerata</taxon>
        <taxon>Arachnida</taxon>
        <taxon>Araneae</taxon>
        <taxon>Araneomorphae</taxon>
        <taxon>Entelegynae</taxon>
        <taxon>Araneoidea</taxon>
        <taxon>Araneidae</taxon>
        <taxon>Araneus</taxon>
    </lineage>
</organism>
<sequence>MPLLPETRRAGYTDSLPAKSTGTNVSVSKLLTSDSSVDSRGEVFLTSPKSVLISTQDAPKKKTVL</sequence>
<proteinExistence type="predicted"/>
<accession>A0A4Y2UV99</accession>
<evidence type="ECO:0000256" key="1">
    <source>
        <dbReference type="SAM" id="MobiDB-lite"/>
    </source>
</evidence>
<feature type="region of interest" description="Disordered" evidence="1">
    <location>
        <begin position="1"/>
        <end position="24"/>
    </location>
</feature>
<dbReference type="EMBL" id="BGPR01040645">
    <property type="protein sequence ID" value="GBO16808.1"/>
    <property type="molecule type" value="Genomic_DNA"/>
</dbReference>
<dbReference type="AlphaFoldDB" id="A0A4Y2UV99"/>
<feature type="non-terminal residue" evidence="2">
    <location>
        <position position="65"/>
    </location>
</feature>
<evidence type="ECO:0000313" key="2">
    <source>
        <dbReference type="EMBL" id="GBO16808.1"/>
    </source>
</evidence>
<feature type="compositionally biased region" description="Basic and acidic residues" evidence="1">
    <location>
        <begin position="1"/>
        <end position="11"/>
    </location>
</feature>